<dbReference type="STRING" id="857265.WG78_12110"/>
<dbReference type="SUPFAM" id="SSF55785">
    <property type="entry name" value="PYP-like sensor domain (PAS domain)"/>
    <property type="match status" value="1"/>
</dbReference>
<sequence>MAPHIDWDARRQGQRHEAEAMVASLSPQIDVDQPSAVLAHELLVHKIELEMQIAELQQANSAIEVACDRYQELYDDAPYGYITLDTRGAILEGNRNAAALLGKPIDTLTQTNFVALVLEAQADRWLRFLQQMKESKTTENADIVLPLHQGDSVPRIVYISCRRACHAFRTDALRLSLTDVNAIKQAEAEMFRSTSD</sequence>
<evidence type="ECO:0000256" key="1">
    <source>
        <dbReference type="SAM" id="Coils"/>
    </source>
</evidence>
<dbReference type="Proteomes" id="UP000037939">
    <property type="component" value="Unassembled WGS sequence"/>
</dbReference>
<feature type="coiled-coil region" evidence="1">
    <location>
        <begin position="39"/>
        <end position="73"/>
    </location>
</feature>
<reference evidence="3 4" key="1">
    <citation type="submission" date="2015-07" db="EMBL/GenBank/DDBJ databases">
        <title>Draft genome sequence of the Amantichitinum ursilacus IGB-41, a new chitin-degrading bacterium.</title>
        <authorList>
            <person name="Kirstahler P."/>
            <person name="Guenther M."/>
            <person name="Grumaz C."/>
            <person name="Rupp S."/>
            <person name="Zibek S."/>
            <person name="Sohn K."/>
        </authorList>
    </citation>
    <scope>NUCLEOTIDE SEQUENCE [LARGE SCALE GENOMIC DNA]</scope>
    <source>
        <strain evidence="3 4">IGB-41</strain>
    </source>
</reference>
<dbReference type="EMBL" id="LAQT01000009">
    <property type="protein sequence ID" value="KPC52588.1"/>
    <property type="molecule type" value="Genomic_DNA"/>
</dbReference>
<proteinExistence type="predicted"/>
<feature type="domain" description="PAS" evidence="2">
    <location>
        <begin position="68"/>
        <end position="134"/>
    </location>
</feature>
<evidence type="ECO:0000259" key="2">
    <source>
        <dbReference type="SMART" id="SM00091"/>
    </source>
</evidence>
<organism evidence="3 4">
    <name type="scientific">Amantichitinum ursilacus</name>
    <dbReference type="NCBI Taxonomy" id="857265"/>
    <lineage>
        <taxon>Bacteria</taxon>
        <taxon>Pseudomonadati</taxon>
        <taxon>Pseudomonadota</taxon>
        <taxon>Betaproteobacteria</taxon>
        <taxon>Neisseriales</taxon>
        <taxon>Chitinibacteraceae</taxon>
        <taxon>Amantichitinum</taxon>
    </lineage>
</organism>
<evidence type="ECO:0000313" key="4">
    <source>
        <dbReference type="Proteomes" id="UP000037939"/>
    </source>
</evidence>
<name>A0A0N1JSB6_9NEIS</name>
<dbReference type="PATRIC" id="fig|857265.3.peg.2496"/>
<dbReference type="InterPro" id="IPR013767">
    <property type="entry name" value="PAS_fold"/>
</dbReference>
<dbReference type="SMART" id="SM00091">
    <property type="entry name" value="PAS"/>
    <property type="match status" value="1"/>
</dbReference>
<dbReference type="Pfam" id="PF00989">
    <property type="entry name" value="PAS"/>
    <property type="match status" value="1"/>
</dbReference>
<evidence type="ECO:0000313" key="3">
    <source>
        <dbReference type="EMBL" id="KPC52588.1"/>
    </source>
</evidence>
<dbReference type="GO" id="GO:0006355">
    <property type="term" value="P:regulation of DNA-templated transcription"/>
    <property type="evidence" value="ECO:0007669"/>
    <property type="project" value="InterPro"/>
</dbReference>
<dbReference type="AlphaFoldDB" id="A0A0N1JSB6"/>
<comment type="caution">
    <text evidence="3">The sequence shown here is derived from an EMBL/GenBank/DDBJ whole genome shotgun (WGS) entry which is preliminary data.</text>
</comment>
<keyword evidence="4" id="KW-1185">Reference proteome</keyword>
<dbReference type="InterPro" id="IPR035965">
    <property type="entry name" value="PAS-like_dom_sf"/>
</dbReference>
<gene>
    <name evidence="3" type="ORF">WG78_12110</name>
</gene>
<dbReference type="CDD" id="cd00130">
    <property type="entry name" value="PAS"/>
    <property type="match status" value="1"/>
</dbReference>
<dbReference type="RefSeq" id="WP_161805110.1">
    <property type="nucleotide sequence ID" value="NZ_LAQT01000009.1"/>
</dbReference>
<protein>
    <recommendedName>
        <fullName evidence="2">PAS domain-containing protein</fullName>
    </recommendedName>
</protein>
<accession>A0A0N1JSB6</accession>
<dbReference type="Gene3D" id="3.30.450.20">
    <property type="entry name" value="PAS domain"/>
    <property type="match status" value="1"/>
</dbReference>
<keyword evidence="1" id="KW-0175">Coiled coil</keyword>
<dbReference type="NCBIfam" id="TIGR00229">
    <property type="entry name" value="sensory_box"/>
    <property type="match status" value="1"/>
</dbReference>
<dbReference type="InterPro" id="IPR000014">
    <property type="entry name" value="PAS"/>
</dbReference>